<dbReference type="Proteomes" id="UP000462449">
    <property type="component" value="Unassembled WGS sequence"/>
</dbReference>
<evidence type="ECO:0000313" key="3">
    <source>
        <dbReference type="Proteomes" id="UP000285951"/>
    </source>
</evidence>
<reference evidence="1 4" key="2">
    <citation type="submission" date="2019-12" db="EMBL/GenBank/DDBJ databases">
        <title>Draft genome sequence of Labilibaculum sp. strain 44 isolated from deep waters of Black Sea.</title>
        <authorList>
            <person name="Yadav S."/>
            <person name="Villanueva L."/>
        </authorList>
    </citation>
    <scope>NUCLEOTIDE SEQUENCE [LARGE SCALE GENOMIC DNA]</scope>
    <source>
        <strain evidence="1 4">44</strain>
    </source>
</reference>
<evidence type="ECO:0000313" key="1">
    <source>
        <dbReference type="EMBL" id="MUP39909.1"/>
    </source>
</evidence>
<keyword evidence="3" id="KW-1185">Reference proteome</keyword>
<protein>
    <submittedName>
        <fullName evidence="1">Uncharacterized protein</fullName>
    </submittedName>
</protein>
<dbReference type="AlphaFoldDB" id="A0A7M4DB80"/>
<accession>A0A7M4DB80</accession>
<evidence type="ECO:0000313" key="2">
    <source>
        <dbReference type="EMBL" id="MVB09114.1"/>
    </source>
</evidence>
<proteinExistence type="predicted"/>
<dbReference type="Proteomes" id="UP000285951">
    <property type="component" value="Unassembled WGS sequence"/>
</dbReference>
<name>A0A7M4DB80_9BACT</name>
<comment type="caution">
    <text evidence="1">The sequence shown here is derived from an EMBL/GenBank/DDBJ whole genome shotgun (WGS) entry which is preliminary data.</text>
</comment>
<organism evidence="1 4">
    <name type="scientific">Labilibaculum euxinus</name>
    <dbReference type="NCBI Taxonomy" id="2686357"/>
    <lineage>
        <taxon>Bacteria</taxon>
        <taxon>Pseudomonadati</taxon>
        <taxon>Bacteroidota</taxon>
        <taxon>Bacteroidia</taxon>
        <taxon>Marinilabiliales</taxon>
        <taxon>Marinifilaceae</taxon>
        <taxon>Labilibaculum</taxon>
    </lineage>
</organism>
<sequence>MKIKGHDMSCPYGFREQINCMDLLYCAWQGHVVSVLMTIHRIPINYFQTIRKLLSSSTNYFIEFENQGHLKIKGRDMSCTYGFREPIICVGLLYCVW</sequence>
<reference evidence="2 3" key="1">
    <citation type="submission" date="2019-11" db="EMBL/GenBank/DDBJ databases">
        <title>Draft genome sequence of Labilibaculum sp. strain SYP isolated from Black Sea.</title>
        <authorList>
            <person name="Yadav S."/>
            <person name="Villanueva L."/>
        </authorList>
    </citation>
    <scope>NUCLEOTIDE SEQUENCE [LARGE SCALE GENOMIC DNA]</scope>
    <source>
        <strain evidence="2 3">44</strain>
    </source>
</reference>
<dbReference type="EMBL" id="WOTW01000067">
    <property type="protein sequence ID" value="MUP39909.1"/>
    <property type="molecule type" value="Genomic_DNA"/>
</dbReference>
<dbReference type="RefSeq" id="WP_156197262.1">
    <property type="nucleotide sequence ID" value="NZ_QTZN02000067.1"/>
</dbReference>
<dbReference type="EMBL" id="QTZN02000067">
    <property type="protein sequence ID" value="MVB09114.1"/>
    <property type="molecule type" value="Genomic_DNA"/>
</dbReference>
<gene>
    <name evidence="2" type="ORF">DWB62_019025</name>
    <name evidence="1" type="ORF">GNY23_19025</name>
</gene>
<evidence type="ECO:0000313" key="4">
    <source>
        <dbReference type="Proteomes" id="UP000462449"/>
    </source>
</evidence>